<feature type="compositionally biased region" description="Low complexity" evidence="1">
    <location>
        <begin position="617"/>
        <end position="632"/>
    </location>
</feature>
<feature type="region of interest" description="Disordered" evidence="1">
    <location>
        <begin position="690"/>
        <end position="739"/>
    </location>
</feature>
<feature type="chain" id="PRO_5045548401" evidence="2">
    <location>
        <begin position="22"/>
        <end position="739"/>
    </location>
</feature>
<feature type="compositionally biased region" description="Low complexity" evidence="1">
    <location>
        <begin position="710"/>
        <end position="719"/>
    </location>
</feature>
<sequence>MSFLLLCWGLLAIRTISLIAGTYNPLRANSEDRLGEIVRRTTSFDSVCLVGAKVKATVGWKADGHYVVPPEFSTKAHYAGIAVAEVLGAHDLCAANCARERVPTFFSNNDGSGTIDLRGERRAEFTAALHARVEQETNLLHGLLARPTADEFFEKLNSLLIEVGQQMLMNPWLSRFKIGCDTSLVFTVCFDDGGLRHGDKLFWSTGVLPKLHVLLAALRACLRILCQIGVLGALSGLPVFLGPRLFLMNTMLLLGSASVPVDVLESQAFWPISRFTYALILCRVRFHLPESDGVDAQLDTARLLEQAVGEGKGNGGTLKALVAILARLALSNAAELREICGVVFVTFLVSPEAAVIVAAVAVWVAMLRAIGADERCLQDAEAAISAYWSSFIVTNELEAVAASARACRIRPTRKQEGKQSLHRVTFAVDSSQAALEPALIKYFLRIGGICKYGAAPKRALERDAQKLLDRIPFALSSPEALRVNTLGSELFALRGSALDEGRIIVSKVAAERHGRGYPGAAQQQQQAQPFPFYAQQQQQQQQAAAAGPVQPPTLVVPVGPGAAYSGRGQGPLSPAQQEVSADGPAASLAPATVVPPPEETPTTAVRRARSPRRASRASRAGSAPRGPAAEPALPSPTPPPPRAAGRERPSTGAEGVRCTMAGLASERCAAGGSPAAATAPLLGLIRARGAPYRSSSTSPGMSSPPPQPPLAARASAAAAGRIVQSPHCVDSGGGQTSIT</sequence>
<feature type="compositionally biased region" description="Pro residues" evidence="1">
    <location>
        <begin position="633"/>
        <end position="642"/>
    </location>
</feature>
<feature type="compositionally biased region" description="Low complexity" evidence="1">
    <location>
        <begin position="518"/>
        <end position="548"/>
    </location>
</feature>
<name>A0ABN9U2R5_9DINO</name>
<proteinExistence type="predicted"/>
<gene>
    <name evidence="3" type="ORF">PCOR1329_LOCUS44698</name>
</gene>
<keyword evidence="4" id="KW-1185">Reference proteome</keyword>
<reference evidence="3" key="1">
    <citation type="submission" date="2023-10" db="EMBL/GenBank/DDBJ databases">
        <authorList>
            <person name="Chen Y."/>
            <person name="Shah S."/>
            <person name="Dougan E. K."/>
            <person name="Thang M."/>
            <person name="Chan C."/>
        </authorList>
    </citation>
    <scope>NUCLEOTIDE SEQUENCE [LARGE SCALE GENOMIC DNA]</scope>
</reference>
<evidence type="ECO:0000256" key="1">
    <source>
        <dbReference type="SAM" id="MobiDB-lite"/>
    </source>
</evidence>
<dbReference type="EMBL" id="CAUYUJ010015373">
    <property type="protein sequence ID" value="CAK0853107.1"/>
    <property type="molecule type" value="Genomic_DNA"/>
</dbReference>
<feature type="compositionally biased region" description="Low complexity" evidence="1">
    <location>
        <begin position="691"/>
        <end position="701"/>
    </location>
</feature>
<feature type="signal peptide" evidence="2">
    <location>
        <begin position="1"/>
        <end position="21"/>
    </location>
</feature>
<organism evidence="3 4">
    <name type="scientific">Prorocentrum cordatum</name>
    <dbReference type="NCBI Taxonomy" id="2364126"/>
    <lineage>
        <taxon>Eukaryota</taxon>
        <taxon>Sar</taxon>
        <taxon>Alveolata</taxon>
        <taxon>Dinophyceae</taxon>
        <taxon>Prorocentrales</taxon>
        <taxon>Prorocentraceae</taxon>
        <taxon>Prorocentrum</taxon>
    </lineage>
</organism>
<comment type="caution">
    <text evidence="3">The sequence shown here is derived from an EMBL/GenBank/DDBJ whole genome shotgun (WGS) entry which is preliminary data.</text>
</comment>
<evidence type="ECO:0000313" key="4">
    <source>
        <dbReference type="Proteomes" id="UP001189429"/>
    </source>
</evidence>
<feature type="compositionally biased region" description="Basic residues" evidence="1">
    <location>
        <begin position="606"/>
        <end position="616"/>
    </location>
</feature>
<dbReference type="Proteomes" id="UP001189429">
    <property type="component" value="Unassembled WGS sequence"/>
</dbReference>
<evidence type="ECO:0000256" key="2">
    <source>
        <dbReference type="SAM" id="SignalP"/>
    </source>
</evidence>
<feature type="region of interest" description="Disordered" evidence="1">
    <location>
        <begin position="515"/>
        <end position="655"/>
    </location>
</feature>
<protein>
    <submittedName>
        <fullName evidence="3">Uncharacterized protein</fullName>
    </submittedName>
</protein>
<evidence type="ECO:0000313" key="3">
    <source>
        <dbReference type="EMBL" id="CAK0853107.1"/>
    </source>
</evidence>
<accession>A0ABN9U2R5</accession>
<keyword evidence="2" id="KW-0732">Signal</keyword>